<dbReference type="GO" id="GO:0043190">
    <property type="term" value="C:ATP-binding cassette (ABC) transporter complex"/>
    <property type="evidence" value="ECO:0007669"/>
    <property type="project" value="TreeGrafter"/>
</dbReference>
<dbReference type="SUPFAM" id="SSF52540">
    <property type="entry name" value="P-loop containing nucleoside triphosphate hydrolases"/>
    <property type="match status" value="1"/>
</dbReference>
<dbReference type="PATRIC" id="fig|1423780.4.peg.716"/>
<evidence type="ECO:0000256" key="3">
    <source>
        <dbReference type="ARBA" id="ARBA00022448"/>
    </source>
</evidence>
<dbReference type="Proteomes" id="UP000016361">
    <property type="component" value="Unassembled WGS sequence"/>
</dbReference>
<reference evidence="11" key="1">
    <citation type="journal article" date="2013" name="Genome Announc.">
        <title>Draft Genome Sequence of D-Branched-Chain Amino Acid Producer Lactobacillus otakiensis JCM 15040T, Isolated from a Traditional Japanese Pickle.</title>
        <authorList>
            <person name="Doi K."/>
            <person name="Mori K."/>
            <person name="Mutaguchi Y."/>
            <person name="Tashiro K."/>
            <person name="Fujino Y."/>
            <person name="Ohmori T."/>
            <person name="Kuhara S."/>
            <person name="Ohshima T."/>
        </authorList>
    </citation>
    <scope>NUCLEOTIDE SEQUENCE [LARGE SCALE GENOMIC DNA]</scope>
    <source>
        <strain evidence="11">JCM 15040</strain>
    </source>
</reference>
<dbReference type="GO" id="GO:0005524">
    <property type="term" value="F:ATP binding"/>
    <property type="evidence" value="ECO:0007669"/>
    <property type="project" value="UniProtKB-KW"/>
</dbReference>
<dbReference type="Gene3D" id="3.40.50.300">
    <property type="entry name" value="P-loop containing nucleotide triphosphate hydrolases"/>
    <property type="match status" value="1"/>
</dbReference>
<evidence type="ECO:0000256" key="1">
    <source>
        <dbReference type="ARBA" id="ARBA00004202"/>
    </source>
</evidence>
<evidence type="ECO:0000259" key="9">
    <source>
        <dbReference type="PROSITE" id="PS50893"/>
    </source>
</evidence>
<evidence type="ECO:0000256" key="5">
    <source>
        <dbReference type="ARBA" id="ARBA00022741"/>
    </source>
</evidence>
<dbReference type="PROSITE" id="PS00211">
    <property type="entry name" value="ABC_TRANSPORTER_1"/>
    <property type="match status" value="1"/>
</dbReference>
<dbReference type="eggNOG" id="COG1122">
    <property type="taxonomic scope" value="Bacteria"/>
</dbReference>
<gene>
    <name evidence="10" type="ORF">LOT_1219</name>
</gene>
<dbReference type="InterPro" id="IPR030947">
    <property type="entry name" value="EcfA_1"/>
</dbReference>
<dbReference type="RefSeq" id="WP_020281124.1">
    <property type="nucleotide sequence ID" value="NZ_AZED01000013.1"/>
</dbReference>
<dbReference type="InterPro" id="IPR017871">
    <property type="entry name" value="ABC_transporter-like_CS"/>
</dbReference>
<keyword evidence="8" id="KW-0472">Membrane</keyword>
<dbReference type="InterPro" id="IPR050095">
    <property type="entry name" value="ECF_ABC_transporter_ATP-bd"/>
</dbReference>
<proteinExistence type="inferred from homology"/>
<dbReference type="InterPro" id="IPR015856">
    <property type="entry name" value="ABC_transpr_CbiO/EcfA_su"/>
</dbReference>
<sequence>MKDIIQIKNISFNYPDQPLLFDKLSMDVHEGEWTAIIGQNGSGKSTLARLIDGLIVLKSGQIVVDGLTVNDENIFEIRNKIGMVFQNPEDQFVGATVEDDVAFGLENRQVPREEMHRIVEKSLRQVGMWEFRDRIPANLSGGQKQRVAIAGIVALSPKIIILDEATSMLDPRGRQEILSLVNEIKKQNKLTVISITHDIDEAAGADWVIVVNNGAIVEEDKPDNIFGDIEKLESIGLSAPFTSQLMTALKARGIDSHSQYLNDERLITWIKKLISTK</sequence>
<feature type="domain" description="ABC transporter" evidence="9">
    <location>
        <begin position="5"/>
        <end position="238"/>
    </location>
</feature>
<dbReference type="PROSITE" id="PS50893">
    <property type="entry name" value="ABC_TRANSPORTER_2"/>
    <property type="match status" value="1"/>
</dbReference>
<keyword evidence="11" id="KW-1185">Reference proteome</keyword>
<dbReference type="STRING" id="1423780.FD05_GL000714"/>
<dbReference type="PANTHER" id="PTHR43553">
    <property type="entry name" value="HEAVY METAL TRANSPORTER"/>
    <property type="match status" value="1"/>
</dbReference>
<dbReference type="PANTHER" id="PTHR43553:SF24">
    <property type="entry name" value="ENERGY-COUPLING FACTOR TRANSPORTER ATP-BINDING PROTEIN ECFA1"/>
    <property type="match status" value="1"/>
</dbReference>
<dbReference type="InterPro" id="IPR027417">
    <property type="entry name" value="P-loop_NTPase"/>
</dbReference>
<comment type="subcellular location">
    <subcellularLocation>
        <location evidence="1">Cell membrane</location>
        <topology evidence="1">Peripheral membrane protein</topology>
    </subcellularLocation>
</comment>
<dbReference type="CDD" id="cd03225">
    <property type="entry name" value="ABC_cobalt_CbiO_domain1"/>
    <property type="match status" value="1"/>
</dbReference>
<evidence type="ECO:0000256" key="4">
    <source>
        <dbReference type="ARBA" id="ARBA00022475"/>
    </source>
</evidence>
<evidence type="ECO:0000256" key="6">
    <source>
        <dbReference type="ARBA" id="ARBA00022840"/>
    </source>
</evidence>
<evidence type="ECO:0000256" key="7">
    <source>
        <dbReference type="ARBA" id="ARBA00022967"/>
    </source>
</evidence>
<accession>S4NLD1</accession>
<dbReference type="GO" id="GO:0016887">
    <property type="term" value="F:ATP hydrolysis activity"/>
    <property type="evidence" value="ECO:0007669"/>
    <property type="project" value="InterPro"/>
</dbReference>
<dbReference type="OrthoDB" id="9784332at2"/>
<dbReference type="SMART" id="SM00382">
    <property type="entry name" value="AAA"/>
    <property type="match status" value="1"/>
</dbReference>
<dbReference type="NCBIfam" id="TIGR04520">
    <property type="entry name" value="ECF_ATPase_1"/>
    <property type="match status" value="1"/>
</dbReference>
<evidence type="ECO:0000313" key="10">
    <source>
        <dbReference type="EMBL" id="GAD16681.1"/>
    </source>
</evidence>
<dbReference type="GeneID" id="301047977"/>
<protein>
    <submittedName>
        <fullName evidence="10">Cobalt/nickel transport system ATP-binding protein</fullName>
    </submittedName>
</protein>
<keyword evidence="5" id="KW-0547">Nucleotide-binding</keyword>
<organism evidence="10 11">
    <name type="scientific">Lentilactobacillus otakiensis DSM 19908 = JCM 15040</name>
    <dbReference type="NCBI Taxonomy" id="1423780"/>
    <lineage>
        <taxon>Bacteria</taxon>
        <taxon>Bacillati</taxon>
        <taxon>Bacillota</taxon>
        <taxon>Bacilli</taxon>
        <taxon>Lactobacillales</taxon>
        <taxon>Lactobacillaceae</taxon>
        <taxon>Lentilactobacillus</taxon>
    </lineage>
</organism>
<dbReference type="FunFam" id="3.40.50.300:FF:000224">
    <property type="entry name" value="Energy-coupling factor transporter ATP-binding protein EcfA"/>
    <property type="match status" value="1"/>
</dbReference>
<evidence type="ECO:0000313" key="11">
    <source>
        <dbReference type="Proteomes" id="UP000016361"/>
    </source>
</evidence>
<keyword evidence="7" id="KW-1278">Translocase</keyword>
<evidence type="ECO:0000256" key="8">
    <source>
        <dbReference type="ARBA" id="ARBA00023136"/>
    </source>
</evidence>
<comment type="similarity">
    <text evidence="2">Belongs to the ABC transporter superfamily.</text>
</comment>
<dbReference type="EMBL" id="BASH01000003">
    <property type="protein sequence ID" value="GAD16681.1"/>
    <property type="molecule type" value="Genomic_DNA"/>
</dbReference>
<dbReference type="NCBIfam" id="NF010167">
    <property type="entry name" value="PRK13648.1"/>
    <property type="match status" value="1"/>
</dbReference>
<evidence type="ECO:0000256" key="2">
    <source>
        <dbReference type="ARBA" id="ARBA00005417"/>
    </source>
</evidence>
<dbReference type="AlphaFoldDB" id="S4NLD1"/>
<dbReference type="InterPro" id="IPR003593">
    <property type="entry name" value="AAA+_ATPase"/>
</dbReference>
<keyword evidence="4" id="KW-1003">Cell membrane</keyword>
<dbReference type="Pfam" id="PF00005">
    <property type="entry name" value="ABC_tran"/>
    <property type="match status" value="1"/>
</dbReference>
<keyword evidence="6 10" id="KW-0067">ATP-binding</keyword>
<dbReference type="InterPro" id="IPR003439">
    <property type="entry name" value="ABC_transporter-like_ATP-bd"/>
</dbReference>
<name>S4NLD1_9LACO</name>
<dbReference type="GO" id="GO:0042626">
    <property type="term" value="F:ATPase-coupled transmembrane transporter activity"/>
    <property type="evidence" value="ECO:0007669"/>
    <property type="project" value="TreeGrafter"/>
</dbReference>
<keyword evidence="3" id="KW-0813">Transport</keyword>
<comment type="caution">
    <text evidence="10">The sequence shown here is derived from an EMBL/GenBank/DDBJ whole genome shotgun (WGS) entry which is preliminary data.</text>
</comment>